<dbReference type="PROSITE" id="PS51196">
    <property type="entry name" value="SECA_MOTOR_DEAD"/>
    <property type="match status" value="1"/>
</dbReference>
<dbReference type="Gene3D" id="3.40.50.300">
    <property type="entry name" value="P-loop containing nucleotide triphosphate hydrolases"/>
    <property type="match status" value="2"/>
</dbReference>
<evidence type="ECO:0000256" key="11">
    <source>
        <dbReference type="ARBA" id="ARBA00022927"/>
    </source>
</evidence>
<evidence type="ECO:0000256" key="9">
    <source>
        <dbReference type="ARBA" id="ARBA00022833"/>
    </source>
</evidence>
<keyword evidence="7" id="KW-0479">Metal-binding</keyword>
<dbReference type="OrthoDB" id="9805579at2"/>
<dbReference type="GO" id="GO:0043952">
    <property type="term" value="P:protein transport by the Sec complex"/>
    <property type="evidence" value="ECO:0007669"/>
    <property type="project" value="UniProtKB-ARBA"/>
</dbReference>
<gene>
    <name evidence="15" type="primary">secA</name>
    <name evidence="20" type="ORF">C1280_34405</name>
</gene>
<evidence type="ECO:0000256" key="13">
    <source>
        <dbReference type="ARBA" id="ARBA00023010"/>
    </source>
</evidence>
<dbReference type="Pfam" id="PF02810">
    <property type="entry name" value="SEC-C"/>
    <property type="match status" value="1"/>
</dbReference>
<dbReference type="CDD" id="cd17928">
    <property type="entry name" value="DEXDc_SecA"/>
    <property type="match status" value="1"/>
</dbReference>
<keyword evidence="21" id="KW-1185">Reference proteome</keyword>
<dbReference type="InterPro" id="IPR020937">
    <property type="entry name" value="SecA_CS"/>
</dbReference>
<dbReference type="InterPro" id="IPR000185">
    <property type="entry name" value="SecA"/>
</dbReference>
<dbReference type="GO" id="GO:0008564">
    <property type="term" value="F:protein-exporting ATPase activity"/>
    <property type="evidence" value="ECO:0007669"/>
    <property type="project" value="UniProtKB-EC"/>
</dbReference>
<dbReference type="CDD" id="cd18803">
    <property type="entry name" value="SF2_C_secA"/>
    <property type="match status" value="1"/>
</dbReference>
<name>A0A2Z3HDE0_9BACT</name>
<evidence type="ECO:0000256" key="15">
    <source>
        <dbReference type="HAMAP-Rule" id="MF_01382"/>
    </source>
</evidence>
<keyword evidence="6 15" id="KW-0963">Cytoplasm</keyword>
<dbReference type="EC" id="7.4.2.8" evidence="15"/>
<evidence type="ECO:0000259" key="18">
    <source>
        <dbReference type="PROSITE" id="PS51192"/>
    </source>
</evidence>
<feature type="binding site" evidence="15">
    <location>
        <position position="605"/>
    </location>
    <ligand>
        <name>ATP</name>
        <dbReference type="ChEBI" id="CHEBI:30616"/>
    </ligand>
</feature>
<keyword evidence="11 15" id="KW-0653">Protein transport</keyword>
<dbReference type="GO" id="GO:0065002">
    <property type="term" value="P:intracellular protein transmembrane transport"/>
    <property type="evidence" value="ECO:0007669"/>
    <property type="project" value="UniProtKB-UniRule"/>
</dbReference>
<dbReference type="GO" id="GO:0005829">
    <property type="term" value="C:cytosol"/>
    <property type="evidence" value="ECO:0007669"/>
    <property type="project" value="TreeGrafter"/>
</dbReference>
<dbReference type="PANTHER" id="PTHR30612">
    <property type="entry name" value="SECA INNER MEMBRANE COMPONENT OF SEC PROTEIN SECRETION SYSTEM"/>
    <property type="match status" value="1"/>
</dbReference>
<keyword evidence="5 15" id="KW-1003">Cell membrane</keyword>
<dbReference type="HAMAP" id="MF_01382">
    <property type="entry name" value="SecA"/>
    <property type="match status" value="1"/>
</dbReference>
<dbReference type="PROSITE" id="PS01312">
    <property type="entry name" value="SECA"/>
    <property type="match status" value="1"/>
</dbReference>
<feature type="region of interest" description="Disordered" evidence="17">
    <location>
        <begin position="1244"/>
        <end position="1303"/>
    </location>
</feature>
<dbReference type="EMBL" id="CP025958">
    <property type="protein sequence ID" value="AWM41597.1"/>
    <property type="molecule type" value="Genomic_DNA"/>
</dbReference>
<comment type="subunit">
    <text evidence="15">Monomer and homodimer. Part of the essential Sec protein translocation apparatus which comprises SecA, SecYEG and auxiliary proteins SecDF. Other proteins may also be involved.</text>
</comment>
<proteinExistence type="inferred from homology"/>
<comment type="function">
    <text evidence="15">Part of the Sec protein translocase complex. Interacts with the SecYEG preprotein conducting channel. Has a central role in coupling the hydrolysis of ATP to the transfer of proteins into and across the cell membrane, serving as an ATP-driven molecular motor driving the stepwise translocation of polypeptide chains across the membrane.</text>
</comment>
<dbReference type="InterPro" id="IPR036670">
    <property type="entry name" value="SecA_X-link_sf"/>
</dbReference>
<feature type="binding site" evidence="15">
    <location>
        <begin position="151"/>
        <end position="155"/>
    </location>
    <ligand>
        <name>ATP</name>
        <dbReference type="ChEBI" id="CHEBI:30616"/>
    </ligand>
</feature>
<protein>
    <recommendedName>
        <fullName evidence="15 16">Protein translocase subunit SecA</fullName>
        <ecNumber evidence="15">7.4.2.8</ecNumber>
    </recommendedName>
</protein>
<dbReference type="PROSITE" id="PS51192">
    <property type="entry name" value="HELICASE_ATP_BIND_1"/>
    <property type="match status" value="1"/>
</dbReference>
<feature type="domain" description="Helicase ATP-binding" evidence="18">
    <location>
        <begin position="135"/>
        <end position="292"/>
    </location>
</feature>
<evidence type="ECO:0000256" key="7">
    <source>
        <dbReference type="ARBA" id="ARBA00022723"/>
    </source>
</evidence>
<dbReference type="Gene3D" id="1.10.3060.10">
    <property type="entry name" value="Helical scaffold and wing domains of SecA"/>
    <property type="match status" value="2"/>
</dbReference>
<dbReference type="SUPFAM" id="SSF81767">
    <property type="entry name" value="Pre-protein crosslinking domain of SecA"/>
    <property type="match status" value="1"/>
</dbReference>
<dbReference type="Pfam" id="PF07517">
    <property type="entry name" value="SecA_DEAD"/>
    <property type="match status" value="1"/>
</dbReference>
<evidence type="ECO:0000256" key="10">
    <source>
        <dbReference type="ARBA" id="ARBA00022840"/>
    </source>
</evidence>
<dbReference type="SUPFAM" id="SSF52540">
    <property type="entry name" value="P-loop containing nucleoside triphosphate hydrolases"/>
    <property type="match status" value="2"/>
</dbReference>
<organism evidence="20 21">
    <name type="scientific">Gemmata obscuriglobus</name>
    <dbReference type="NCBI Taxonomy" id="114"/>
    <lineage>
        <taxon>Bacteria</taxon>
        <taxon>Pseudomonadati</taxon>
        <taxon>Planctomycetota</taxon>
        <taxon>Planctomycetia</taxon>
        <taxon>Gemmatales</taxon>
        <taxon>Gemmataceae</taxon>
        <taxon>Gemmata</taxon>
    </lineage>
</organism>
<dbReference type="Pfam" id="PF01043">
    <property type="entry name" value="SecA_PP_bind"/>
    <property type="match status" value="1"/>
</dbReference>
<dbReference type="KEGG" id="gog:C1280_34405"/>
<dbReference type="InterPro" id="IPR014018">
    <property type="entry name" value="SecA_motor_DEAD"/>
</dbReference>
<dbReference type="GO" id="GO:0031522">
    <property type="term" value="C:cell envelope Sec protein transport complex"/>
    <property type="evidence" value="ECO:0007669"/>
    <property type="project" value="TreeGrafter"/>
</dbReference>
<dbReference type="InterPro" id="IPR014001">
    <property type="entry name" value="Helicase_ATP-bd"/>
</dbReference>
<evidence type="ECO:0000256" key="16">
    <source>
        <dbReference type="RuleBase" id="RU003874"/>
    </source>
</evidence>
<dbReference type="FunFam" id="3.40.50.300:FF:000113">
    <property type="entry name" value="Preprotein translocase subunit SecA"/>
    <property type="match status" value="1"/>
</dbReference>
<feature type="domain" description="SecA family profile" evidence="19">
    <location>
        <begin position="44"/>
        <end position="734"/>
    </location>
</feature>
<feature type="binding site" evidence="15">
    <location>
        <position position="128"/>
    </location>
    <ligand>
        <name>ATP</name>
        <dbReference type="ChEBI" id="CHEBI:30616"/>
    </ligand>
</feature>
<evidence type="ECO:0000256" key="6">
    <source>
        <dbReference type="ARBA" id="ARBA00022490"/>
    </source>
</evidence>
<dbReference type="InterPro" id="IPR004027">
    <property type="entry name" value="SEC_C_motif"/>
</dbReference>
<dbReference type="NCBIfam" id="TIGR00963">
    <property type="entry name" value="secA"/>
    <property type="match status" value="1"/>
</dbReference>
<evidence type="ECO:0000256" key="14">
    <source>
        <dbReference type="ARBA" id="ARBA00023136"/>
    </source>
</evidence>
<dbReference type="PRINTS" id="PR00906">
    <property type="entry name" value="SECA"/>
</dbReference>
<keyword evidence="10 15" id="KW-0067">ATP-binding</keyword>
<comment type="catalytic activity">
    <reaction evidence="15">
        <text>ATP + H2O + cellular proteinSide 1 = ADP + phosphate + cellular proteinSide 2.</text>
        <dbReference type="EC" id="7.4.2.8"/>
    </reaction>
</comment>
<dbReference type="GO" id="GO:0006605">
    <property type="term" value="P:protein targeting"/>
    <property type="evidence" value="ECO:0007669"/>
    <property type="project" value="UniProtKB-UniRule"/>
</dbReference>
<dbReference type="GO" id="GO:0046872">
    <property type="term" value="F:metal ion binding"/>
    <property type="evidence" value="ECO:0007669"/>
    <property type="project" value="UniProtKB-KW"/>
</dbReference>
<evidence type="ECO:0000313" key="21">
    <source>
        <dbReference type="Proteomes" id="UP000245802"/>
    </source>
</evidence>
<dbReference type="SMART" id="SM00957">
    <property type="entry name" value="SecA_DEAD"/>
    <property type="match status" value="1"/>
</dbReference>
<dbReference type="Pfam" id="PF21090">
    <property type="entry name" value="P-loop_SecA"/>
    <property type="match status" value="1"/>
</dbReference>
<dbReference type="GO" id="GO:0017038">
    <property type="term" value="P:protein import"/>
    <property type="evidence" value="ECO:0007669"/>
    <property type="project" value="InterPro"/>
</dbReference>
<dbReference type="InterPro" id="IPR011130">
    <property type="entry name" value="SecA_preprotein_X-link_dom"/>
</dbReference>
<dbReference type="PANTHER" id="PTHR30612:SF0">
    <property type="entry name" value="CHLOROPLAST PROTEIN-TRANSPORTING ATPASE"/>
    <property type="match status" value="1"/>
</dbReference>
<evidence type="ECO:0000313" key="20">
    <source>
        <dbReference type="EMBL" id="AWM41597.1"/>
    </source>
</evidence>
<evidence type="ECO:0000256" key="4">
    <source>
        <dbReference type="ARBA" id="ARBA00022448"/>
    </source>
</evidence>
<evidence type="ECO:0000256" key="12">
    <source>
        <dbReference type="ARBA" id="ARBA00022967"/>
    </source>
</evidence>
<reference evidence="20 21" key="1">
    <citation type="submission" date="2018-01" db="EMBL/GenBank/DDBJ databases">
        <title>G. obscuriglobus.</title>
        <authorList>
            <person name="Franke J."/>
            <person name="Blomberg W."/>
            <person name="Selmecki A."/>
        </authorList>
    </citation>
    <scope>NUCLEOTIDE SEQUENCE [LARGE SCALE GENOMIC DNA]</scope>
    <source>
        <strain evidence="20 21">DSM 5831</strain>
    </source>
</reference>
<dbReference type="RefSeq" id="WP_010035653.1">
    <property type="nucleotide sequence ID" value="NZ_CP025958.1"/>
</dbReference>
<dbReference type="InterPro" id="IPR036266">
    <property type="entry name" value="SecA_Wing/Scaffold_sf"/>
</dbReference>
<dbReference type="Proteomes" id="UP000245802">
    <property type="component" value="Chromosome"/>
</dbReference>
<dbReference type="Pfam" id="PF07516">
    <property type="entry name" value="SecA_SW"/>
    <property type="match status" value="2"/>
</dbReference>
<keyword evidence="4 15" id="KW-0813">Transport</keyword>
<keyword evidence="8 15" id="KW-0547">Nucleotide-binding</keyword>
<dbReference type="InterPro" id="IPR011115">
    <property type="entry name" value="SecA_DEAD"/>
</dbReference>
<dbReference type="InterPro" id="IPR027417">
    <property type="entry name" value="P-loop_NTPase"/>
</dbReference>
<evidence type="ECO:0000256" key="17">
    <source>
        <dbReference type="SAM" id="MobiDB-lite"/>
    </source>
</evidence>
<dbReference type="NCBIfam" id="NF009538">
    <property type="entry name" value="PRK12904.1"/>
    <property type="match status" value="1"/>
</dbReference>
<evidence type="ECO:0000256" key="5">
    <source>
        <dbReference type="ARBA" id="ARBA00022475"/>
    </source>
</evidence>
<evidence type="ECO:0000256" key="3">
    <source>
        <dbReference type="ARBA" id="ARBA00007650"/>
    </source>
</evidence>
<evidence type="ECO:0000259" key="19">
    <source>
        <dbReference type="PROSITE" id="PS51196"/>
    </source>
</evidence>
<dbReference type="InterPro" id="IPR044722">
    <property type="entry name" value="SecA_SF2_C"/>
</dbReference>
<keyword evidence="13 15" id="KW-0811">Translocation</keyword>
<dbReference type="InterPro" id="IPR011116">
    <property type="entry name" value="SecA_Wing/Scaffold"/>
</dbReference>
<keyword evidence="9" id="KW-0862">Zinc</keyword>
<sequence>MATAQTGMEPTFFEKLGDKFNAFVEACVGVISRLAGGSADERRIRGIGYVRPRGAAVHTVVPGSALAKVNELEPKMQALTDEQLKGLTAEFRERLKGGATLDQLLPEAFAAVREAGRRTKGMRHYDVQVVGGAVLHGYGTGLGSIAEMKTGEGKTLVATLAAYLNSLEGQGVHVVTVNDYLARRDCEWMLPIYYALGVNAAYIQSDMDPEARRRAYECDLTYGTASEFGFDYLRDNMKIARHDDENYHPYYRQVQRAHHYAIIDEVDNILVDEARTPLIISGPAFSDAKRFAEADKVARALTELERKARRDIVAAGTMKAGGTEGDGLTLLAPLDPAKVDPQNPPPKGVYFEIKEKERTCHLTDAGVRKAEELAGVESFYTAGNMEWPHLMDNALKAHHLYQIDRHYMIDRDARENNELSIVIIDEHTGRAMYGRQWSDGLHQAVEAKHTKDGVQIKQETQTMATVTLQNFFKLYKKLAGMTGTAKTEENEFWKIYKLDVVAIPTNKPMLRIEHKDLVYRTDKEKWDAVVNEVVEISKSGRPILIGTKDVDKSEKLSQLLKRRGVKHELLNAKPEHVGREAEIVAQAGRIGAVTISTNMAGRGTDIILGGNAETLAWARLKQAKDADGRPLYPTRLEVPNDVWAATIGEIEAKERMKEEGRKVAEMGGLHILGTERHDSRRIDNQLRGRAGRQGDPGSSRFYLSLQDELMRLFAGEWVGNVLTRLGMQEGEAIESGMVSRRIEKAQKKVEEYHFDQRKNLLEYDEVMDLQRKRVYGARQEILDGMNPRAMILDMIRTQIADASARFLNDSYGAASFAEFASNRLGMEFAAGDFRTSSYEDAARLAIEQALANVETFMQERLEENLGADEDPKDWKWSELTRAVNARYDLKLTEKELRKIAPDKLAEHLGAQAEAAVNAVNLDEGARYLTRTYGAEALAEWLRQRFGVKITAEEIVARGDGSELNGYLYQKVRAAYREKDVEFPVRVAMQNFMSDKPAAGQQRYDRDGLYRWSAQRLGTVLAARKHGPQVLADSNGFFAVAFQALEEEGWTEEVIRTEPRSKLRERLTALAPKAMPAADIDEIDAQVTTTFSGAKVADPEDAKELTDWAQRELGLTLDAAKLTGRSAVEARHMVLNAYDEKYRPEMHSVERQLVLEQIDSAWKTHLLVMDNLRSGVGLAGYAQEDPKIVYKREGMQEFDKMWAGIRDRITEAVFRMEEMGDEEAQAALWAGARATHAAAISATQARQAQLDASQQQTNTSGGGEAKKTDPIRNEGKKVGRNDPCPCGSGKKYKNCHMKMEAGKR</sequence>
<dbReference type="SUPFAM" id="SSF81886">
    <property type="entry name" value="Helical scaffold and wing domains of SecA"/>
    <property type="match status" value="2"/>
</dbReference>
<evidence type="ECO:0000256" key="1">
    <source>
        <dbReference type="ARBA" id="ARBA00001947"/>
    </source>
</evidence>
<feature type="compositionally biased region" description="Polar residues" evidence="17">
    <location>
        <begin position="1249"/>
        <end position="1258"/>
    </location>
</feature>
<dbReference type="SMART" id="SM00958">
    <property type="entry name" value="SecA_PP_bind"/>
    <property type="match status" value="1"/>
</dbReference>
<dbReference type="Gene3D" id="3.90.1440.10">
    <property type="entry name" value="SecA, preprotein cross-linking domain"/>
    <property type="match status" value="1"/>
</dbReference>
<comment type="similarity">
    <text evidence="3 15 16">Belongs to the SecA family.</text>
</comment>
<dbReference type="GO" id="GO:0005524">
    <property type="term" value="F:ATP binding"/>
    <property type="evidence" value="ECO:0007669"/>
    <property type="project" value="UniProtKB-UniRule"/>
</dbReference>
<feature type="compositionally biased region" description="Basic and acidic residues" evidence="17">
    <location>
        <begin position="1263"/>
        <end position="1279"/>
    </location>
</feature>
<keyword evidence="14 15" id="KW-0472">Membrane</keyword>
<comment type="cofactor">
    <cofactor evidence="1">
        <name>Zn(2+)</name>
        <dbReference type="ChEBI" id="CHEBI:29105"/>
    </cofactor>
</comment>
<evidence type="ECO:0000256" key="8">
    <source>
        <dbReference type="ARBA" id="ARBA00022741"/>
    </source>
</evidence>
<comment type="subcellular location">
    <subcellularLocation>
        <location evidence="15">Cell membrane</location>
        <topology evidence="15">Peripheral membrane protein</topology>
        <orientation evidence="15">Cytoplasmic side</orientation>
    </subcellularLocation>
    <subcellularLocation>
        <location evidence="15">Cytoplasm</location>
    </subcellularLocation>
    <subcellularLocation>
        <location evidence="2">Membrane</location>
        <topology evidence="2">Peripheral membrane protein</topology>
    </subcellularLocation>
    <text evidence="15">Distribution is 50-50.</text>
</comment>
<dbReference type="GO" id="GO:0005886">
    <property type="term" value="C:plasma membrane"/>
    <property type="evidence" value="ECO:0007669"/>
    <property type="project" value="UniProtKB-SubCell"/>
</dbReference>
<dbReference type="FunFam" id="3.40.50.300:FF:000246">
    <property type="entry name" value="Preprotein translocase subunit SecA"/>
    <property type="match status" value="1"/>
</dbReference>
<accession>A0A2Z3HDE0</accession>
<keyword evidence="12 15" id="KW-1278">Translocase</keyword>
<evidence type="ECO:0000256" key="2">
    <source>
        <dbReference type="ARBA" id="ARBA00004170"/>
    </source>
</evidence>